<evidence type="ECO:0000256" key="1">
    <source>
        <dbReference type="SAM" id="MobiDB-lite"/>
    </source>
</evidence>
<protein>
    <submittedName>
        <fullName evidence="2">Uncharacterized protein</fullName>
    </submittedName>
</protein>
<comment type="caution">
    <text evidence="2">The sequence shown here is derived from an EMBL/GenBank/DDBJ whole genome shotgun (WGS) entry which is preliminary data.</text>
</comment>
<sequence length="150" mass="16487">MPESTAILKKENQALKAEIDALSKTVNRLQAKVDQDASSGANASPTPNEGVKSLKFISDGFDYFNSFKKEAEMELKQFKSAQQTSSLCVSPSRALGADVPIRDIDSAHRVPMRQASGGPRPVICKFVRRLARDKVMARRREARNINPAIA</sequence>
<evidence type="ECO:0000313" key="2">
    <source>
        <dbReference type="EMBL" id="CAH3168834.1"/>
    </source>
</evidence>
<dbReference type="Proteomes" id="UP001159427">
    <property type="component" value="Unassembled WGS sequence"/>
</dbReference>
<reference evidence="2 3" key="1">
    <citation type="submission" date="2022-05" db="EMBL/GenBank/DDBJ databases">
        <authorList>
            <consortium name="Genoscope - CEA"/>
            <person name="William W."/>
        </authorList>
    </citation>
    <scope>NUCLEOTIDE SEQUENCE [LARGE SCALE GENOMIC DNA]</scope>
</reference>
<feature type="compositionally biased region" description="Polar residues" evidence="1">
    <location>
        <begin position="36"/>
        <end position="47"/>
    </location>
</feature>
<gene>
    <name evidence="2" type="ORF">PEVE_00006659</name>
</gene>
<keyword evidence="3" id="KW-1185">Reference proteome</keyword>
<name>A0ABN8QTY3_9CNID</name>
<evidence type="ECO:0000313" key="3">
    <source>
        <dbReference type="Proteomes" id="UP001159427"/>
    </source>
</evidence>
<accession>A0ABN8QTY3</accession>
<organism evidence="2 3">
    <name type="scientific">Porites evermanni</name>
    <dbReference type="NCBI Taxonomy" id="104178"/>
    <lineage>
        <taxon>Eukaryota</taxon>
        <taxon>Metazoa</taxon>
        <taxon>Cnidaria</taxon>
        <taxon>Anthozoa</taxon>
        <taxon>Hexacorallia</taxon>
        <taxon>Scleractinia</taxon>
        <taxon>Fungiina</taxon>
        <taxon>Poritidae</taxon>
        <taxon>Porites</taxon>
    </lineage>
</organism>
<dbReference type="Gene3D" id="3.30.70.1820">
    <property type="entry name" value="L1 transposable element, RRM domain"/>
    <property type="match status" value="1"/>
</dbReference>
<dbReference type="EMBL" id="CALNXI010001433">
    <property type="protein sequence ID" value="CAH3168834.1"/>
    <property type="molecule type" value="Genomic_DNA"/>
</dbReference>
<proteinExistence type="predicted"/>
<feature type="region of interest" description="Disordered" evidence="1">
    <location>
        <begin position="31"/>
        <end position="51"/>
    </location>
</feature>